<feature type="transmembrane region" description="Helical" evidence="5">
    <location>
        <begin position="133"/>
        <end position="156"/>
    </location>
</feature>
<gene>
    <name evidence="6" type="primary">RSB1_2</name>
    <name evidence="6" type="ORF">NW762_010188</name>
</gene>
<proteinExistence type="predicted"/>
<keyword evidence="2 5" id="KW-0812">Transmembrane</keyword>
<evidence type="ECO:0000313" key="6">
    <source>
        <dbReference type="EMBL" id="KAJ4253794.1"/>
    </source>
</evidence>
<keyword evidence="7" id="KW-1185">Reference proteome</keyword>
<accession>A0A9W8RV55</accession>
<evidence type="ECO:0000256" key="4">
    <source>
        <dbReference type="ARBA" id="ARBA00023136"/>
    </source>
</evidence>
<name>A0A9W8RV55_9HYPO</name>
<comment type="caution">
    <text evidence="6">The sequence shown here is derived from an EMBL/GenBank/DDBJ whole genome shotgun (WGS) entry which is preliminary data.</text>
</comment>
<dbReference type="GO" id="GO:0005886">
    <property type="term" value="C:plasma membrane"/>
    <property type="evidence" value="ECO:0007669"/>
    <property type="project" value="TreeGrafter"/>
</dbReference>
<feature type="transmembrane region" description="Helical" evidence="5">
    <location>
        <begin position="168"/>
        <end position="195"/>
    </location>
</feature>
<dbReference type="AlphaFoldDB" id="A0A9W8RV55"/>
<dbReference type="Proteomes" id="UP001152049">
    <property type="component" value="Unassembled WGS sequence"/>
</dbReference>
<reference evidence="6" key="1">
    <citation type="submission" date="2022-09" db="EMBL/GenBank/DDBJ databases">
        <title>Fusarium specimens isolated from Avocado Roots.</title>
        <authorList>
            <person name="Stajich J."/>
            <person name="Roper C."/>
            <person name="Heimlech-Rivalta G."/>
        </authorList>
    </citation>
    <scope>NUCLEOTIDE SEQUENCE</scope>
    <source>
        <strain evidence="6">CF00136</strain>
    </source>
</reference>
<evidence type="ECO:0000256" key="5">
    <source>
        <dbReference type="SAM" id="Phobius"/>
    </source>
</evidence>
<dbReference type="PANTHER" id="PTHR31465:SF9">
    <property type="entry name" value="SPHINGOID LONG-CHAIN BASE TRANSPORTER RSB1"/>
    <property type="match status" value="1"/>
</dbReference>
<feature type="transmembrane region" description="Helical" evidence="5">
    <location>
        <begin position="59"/>
        <end position="78"/>
    </location>
</feature>
<evidence type="ECO:0000256" key="3">
    <source>
        <dbReference type="ARBA" id="ARBA00022989"/>
    </source>
</evidence>
<keyword evidence="4 5" id="KW-0472">Membrane</keyword>
<evidence type="ECO:0000256" key="2">
    <source>
        <dbReference type="ARBA" id="ARBA00022692"/>
    </source>
</evidence>
<evidence type="ECO:0000256" key="1">
    <source>
        <dbReference type="ARBA" id="ARBA00004141"/>
    </source>
</evidence>
<feature type="transmembrane region" description="Helical" evidence="5">
    <location>
        <begin position="34"/>
        <end position="52"/>
    </location>
</feature>
<evidence type="ECO:0000313" key="7">
    <source>
        <dbReference type="Proteomes" id="UP001152049"/>
    </source>
</evidence>
<dbReference type="OrthoDB" id="4521223at2759"/>
<organism evidence="6 7">
    <name type="scientific">Fusarium torreyae</name>
    <dbReference type="NCBI Taxonomy" id="1237075"/>
    <lineage>
        <taxon>Eukaryota</taxon>
        <taxon>Fungi</taxon>
        <taxon>Dikarya</taxon>
        <taxon>Ascomycota</taxon>
        <taxon>Pezizomycotina</taxon>
        <taxon>Sordariomycetes</taxon>
        <taxon>Hypocreomycetidae</taxon>
        <taxon>Hypocreales</taxon>
        <taxon>Nectriaceae</taxon>
        <taxon>Fusarium</taxon>
    </lineage>
</organism>
<dbReference type="EMBL" id="JAOQAZ010000023">
    <property type="protein sequence ID" value="KAJ4253794.1"/>
    <property type="molecule type" value="Genomic_DNA"/>
</dbReference>
<keyword evidence="3 5" id="KW-1133">Transmembrane helix</keyword>
<dbReference type="Pfam" id="PF04479">
    <property type="entry name" value="RTA1"/>
    <property type="match status" value="1"/>
</dbReference>
<sequence length="317" mass="34844">MSNSTIDPDMCTVDTCTVEEYGQIAYIPTFPGNVAYLAIFGALIVAQCFHGIRSKTWGFMIAMICGLLLEIVGYAGRIMLHDNIFEKNNFIIYLVGLTIGPAFITAAIYLCLGRIITIYSLDLSLLKPKWITIIFVSCDFVALLLQAAGGAITSISDDEDGSQMGIDIMIAGLASQVASMGLFCAICGHFAWKVLKNPLKLDARFTELRSSRRFQGMLFAIGLAIITILIRSIFRLIELQEGFDGELANNELDFMILEGPMIFIGVIALTIWHPGFVLGARLWVDAGFHFLKSNDTEAQLASQYKVGDDSTTDIMMT</sequence>
<feature type="transmembrane region" description="Helical" evidence="5">
    <location>
        <begin position="90"/>
        <end position="112"/>
    </location>
</feature>
<dbReference type="PANTHER" id="PTHR31465">
    <property type="entry name" value="PROTEIN RTA1-RELATED"/>
    <property type="match status" value="1"/>
</dbReference>
<dbReference type="GO" id="GO:0000324">
    <property type="term" value="C:fungal-type vacuole"/>
    <property type="evidence" value="ECO:0007669"/>
    <property type="project" value="TreeGrafter"/>
</dbReference>
<protein>
    <submittedName>
        <fullName evidence="6">Phospholipid-translocating ATPase rsb1</fullName>
    </submittedName>
</protein>
<comment type="subcellular location">
    <subcellularLocation>
        <location evidence="1">Membrane</location>
        <topology evidence="1">Multi-pass membrane protein</topology>
    </subcellularLocation>
</comment>
<feature type="transmembrane region" description="Helical" evidence="5">
    <location>
        <begin position="216"/>
        <end position="234"/>
    </location>
</feature>
<dbReference type="InterPro" id="IPR007568">
    <property type="entry name" value="RTA1"/>
</dbReference>